<feature type="binding site" evidence="3">
    <location>
        <position position="50"/>
    </location>
    <ligand>
        <name>Mg(2+)</name>
        <dbReference type="ChEBI" id="CHEBI:18420"/>
        <label>1</label>
    </ligand>
</feature>
<comment type="cofactor">
    <cofactor evidence="3">
        <name>Mg(2+)</name>
        <dbReference type="ChEBI" id="CHEBI:18420"/>
    </cofactor>
    <text evidence="3">Binds 2 magnesium ions per subunit.</text>
</comment>
<evidence type="ECO:0000313" key="5">
    <source>
        <dbReference type="Proteomes" id="UP000050920"/>
    </source>
</evidence>
<dbReference type="EMBL" id="AYGX02000100">
    <property type="protein sequence ID" value="KRO26947.1"/>
    <property type="molecule type" value="Genomic_DNA"/>
</dbReference>
<dbReference type="Pfam" id="PF03747">
    <property type="entry name" value="ADP_ribosyl_GH"/>
    <property type="match status" value="1"/>
</dbReference>
<accession>A0A0R2NSM4</accession>
<dbReference type="SUPFAM" id="SSF101478">
    <property type="entry name" value="ADP-ribosylglycohydrolase"/>
    <property type="match status" value="1"/>
</dbReference>
<dbReference type="InterPro" id="IPR036705">
    <property type="entry name" value="Ribosyl_crysJ1_sf"/>
</dbReference>
<keyword evidence="5" id="KW-1185">Reference proteome</keyword>
<name>A0A0R2NSM4_9LACO</name>
<dbReference type="Proteomes" id="UP000050920">
    <property type="component" value="Unassembled WGS sequence"/>
</dbReference>
<dbReference type="PANTHER" id="PTHR16222">
    <property type="entry name" value="ADP-RIBOSYLGLYCOHYDROLASE"/>
    <property type="match status" value="1"/>
</dbReference>
<gene>
    <name evidence="4" type="ORF">DY78_GL000517</name>
</gene>
<keyword evidence="2 4" id="KW-0378">Hydrolase</keyword>
<keyword evidence="3" id="KW-0479">Metal-binding</keyword>
<dbReference type="AlphaFoldDB" id="A0A0R2NSM4"/>
<evidence type="ECO:0000256" key="1">
    <source>
        <dbReference type="ARBA" id="ARBA00010702"/>
    </source>
</evidence>
<feature type="binding site" evidence="3">
    <location>
        <position position="264"/>
    </location>
    <ligand>
        <name>Mg(2+)</name>
        <dbReference type="ChEBI" id="CHEBI:18420"/>
        <label>1</label>
    </ligand>
</feature>
<dbReference type="Gene3D" id="1.10.4080.10">
    <property type="entry name" value="ADP-ribosylation/Crystallin J1"/>
    <property type="match status" value="1"/>
</dbReference>
<organism evidence="4 5">
    <name type="scientific">Lactiplantibacillus fabifermentans DSM 21115</name>
    <dbReference type="NCBI Taxonomy" id="1413187"/>
    <lineage>
        <taxon>Bacteria</taxon>
        <taxon>Bacillati</taxon>
        <taxon>Bacillota</taxon>
        <taxon>Bacilli</taxon>
        <taxon>Lactobacillales</taxon>
        <taxon>Lactobacillaceae</taxon>
        <taxon>Lactiplantibacillus</taxon>
    </lineage>
</organism>
<feature type="binding site" evidence="3">
    <location>
        <position position="266"/>
    </location>
    <ligand>
        <name>Mg(2+)</name>
        <dbReference type="ChEBI" id="CHEBI:18420"/>
        <label>1</label>
    </ligand>
</feature>
<protein>
    <submittedName>
        <fullName evidence="4">ADP-ribosylglycohydrolase</fullName>
    </submittedName>
</protein>
<reference evidence="4 5" key="1">
    <citation type="journal article" date="2015" name="Genome Announc.">
        <title>Expanding the biotechnology potential of lactobacilli through comparative genomics of 213 strains and associated genera.</title>
        <authorList>
            <person name="Sun Z."/>
            <person name="Harris H.M."/>
            <person name="McCann A."/>
            <person name="Guo C."/>
            <person name="Argimon S."/>
            <person name="Zhang W."/>
            <person name="Yang X."/>
            <person name="Jeffery I.B."/>
            <person name="Cooney J.C."/>
            <person name="Kagawa T.F."/>
            <person name="Liu W."/>
            <person name="Song Y."/>
            <person name="Salvetti E."/>
            <person name="Wrobel A."/>
            <person name="Rasinkangas P."/>
            <person name="Parkhill J."/>
            <person name="Rea M.C."/>
            <person name="O'Sullivan O."/>
            <person name="Ritari J."/>
            <person name="Douillard F.P."/>
            <person name="Paul Ross R."/>
            <person name="Yang R."/>
            <person name="Briner A.E."/>
            <person name="Felis G.E."/>
            <person name="de Vos W.M."/>
            <person name="Barrangou R."/>
            <person name="Klaenhammer T.R."/>
            <person name="Caufield P.W."/>
            <person name="Cui Y."/>
            <person name="Zhang H."/>
            <person name="O'Toole P.W."/>
        </authorList>
    </citation>
    <scope>NUCLEOTIDE SEQUENCE [LARGE SCALE GENOMIC DNA]</scope>
    <source>
        <strain evidence="4 5">DSM 21115</strain>
    </source>
</reference>
<comment type="caution">
    <text evidence="4">The sequence shown here is derived from an EMBL/GenBank/DDBJ whole genome shotgun (WGS) entry which is preliminary data.</text>
</comment>
<evidence type="ECO:0000256" key="3">
    <source>
        <dbReference type="PIRSR" id="PIRSR605502-1"/>
    </source>
</evidence>
<proteinExistence type="inferred from homology"/>
<evidence type="ECO:0000313" key="4">
    <source>
        <dbReference type="EMBL" id="KRO26947.1"/>
    </source>
</evidence>
<dbReference type="PANTHER" id="PTHR16222:SF24">
    <property type="entry name" value="ADP-RIBOSYLHYDROLASE ARH3"/>
    <property type="match status" value="1"/>
</dbReference>
<sequence length="311" mass="34104">MQAEQIQHIIYAGIVGDALGVPIEFQERDTYQVTAMSVGGYWDQPLGTWSDDSAMTLALMDNLTTDASYDELFDKFQAFVMWGDYMPAHHTFDVGKTCMHAIRNHFTNQVPAVASGDAADFANGNGALMRLAPLAIVLQTETNLTTRLKLYRDYTSMTHRHPRAILGSYLYLESLHAILNGATLKQSLALLAVKLPSALQAEPEVLAEWDYYTAYLSPDFAKTPRDQVKSTAYVVDTFAAALWCNLQTKTVADAILLAANLGGDTDTIASIAASWAACQRPDTVLAWQAQLREPTTLNALIAPFAAKFAID</sequence>
<keyword evidence="3" id="KW-0460">Magnesium</keyword>
<evidence type="ECO:0000256" key="2">
    <source>
        <dbReference type="ARBA" id="ARBA00022801"/>
    </source>
</evidence>
<feature type="binding site" evidence="3">
    <location>
        <position position="51"/>
    </location>
    <ligand>
        <name>Mg(2+)</name>
        <dbReference type="ChEBI" id="CHEBI:18420"/>
        <label>1</label>
    </ligand>
</feature>
<dbReference type="InterPro" id="IPR005502">
    <property type="entry name" value="Ribosyl_crysJ1"/>
</dbReference>
<dbReference type="GO" id="GO:0046872">
    <property type="term" value="F:metal ion binding"/>
    <property type="evidence" value="ECO:0007669"/>
    <property type="project" value="UniProtKB-KW"/>
</dbReference>
<feature type="binding site" evidence="3">
    <location>
        <position position="267"/>
    </location>
    <ligand>
        <name>Mg(2+)</name>
        <dbReference type="ChEBI" id="CHEBI:18420"/>
        <label>1</label>
    </ligand>
</feature>
<dbReference type="InterPro" id="IPR050792">
    <property type="entry name" value="ADP-ribosylglycohydrolase"/>
</dbReference>
<dbReference type="RefSeq" id="WP_024623714.1">
    <property type="nucleotide sequence ID" value="NZ_AYGX02000100.1"/>
</dbReference>
<feature type="binding site" evidence="3">
    <location>
        <position position="52"/>
    </location>
    <ligand>
        <name>Mg(2+)</name>
        <dbReference type="ChEBI" id="CHEBI:18420"/>
        <label>1</label>
    </ligand>
</feature>
<comment type="similarity">
    <text evidence="1">Belongs to the ADP-ribosylglycohydrolase family.</text>
</comment>
<dbReference type="GO" id="GO:0016787">
    <property type="term" value="F:hydrolase activity"/>
    <property type="evidence" value="ECO:0007669"/>
    <property type="project" value="UniProtKB-KW"/>
</dbReference>